<dbReference type="InterPro" id="IPR050135">
    <property type="entry name" value="dGTPase-like"/>
</dbReference>
<dbReference type="Gene3D" id="1.10.3210.10">
    <property type="entry name" value="Hypothetical protein af1432"/>
    <property type="match status" value="1"/>
</dbReference>
<dbReference type="AlphaFoldDB" id="A0AAW2B762"/>
<organism evidence="2 3">
    <name type="scientific">Culter alburnus</name>
    <name type="common">Topmouth culter</name>
    <dbReference type="NCBI Taxonomy" id="194366"/>
    <lineage>
        <taxon>Eukaryota</taxon>
        <taxon>Metazoa</taxon>
        <taxon>Chordata</taxon>
        <taxon>Craniata</taxon>
        <taxon>Vertebrata</taxon>
        <taxon>Euteleostomi</taxon>
        <taxon>Actinopterygii</taxon>
        <taxon>Neopterygii</taxon>
        <taxon>Teleostei</taxon>
        <taxon>Ostariophysi</taxon>
        <taxon>Cypriniformes</taxon>
        <taxon>Xenocyprididae</taxon>
        <taxon>Xenocypridinae</taxon>
        <taxon>Culter</taxon>
    </lineage>
</organism>
<proteinExistence type="predicted"/>
<dbReference type="EMBL" id="JAWDJR010000001">
    <property type="protein sequence ID" value="KAK9981771.1"/>
    <property type="molecule type" value="Genomic_DNA"/>
</dbReference>
<evidence type="ECO:0000256" key="1">
    <source>
        <dbReference type="SAM" id="MobiDB-lite"/>
    </source>
</evidence>
<name>A0AAW2B762_CULAL</name>
<dbReference type="PANTHER" id="PTHR11373:SF4">
    <property type="entry name" value="DEOXYNUCLEOSIDE TRIPHOSPHATE TRIPHOSPHOHYDROLASE SAMHD1"/>
    <property type="match status" value="1"/>
</dbReference>
<accession>A0AAW2B762</accession>
<comment type="caution">
    <text evidence="2">The sequence shown here is derived from an EMBL/GenBank/DDBJ whole genome shotgun (WGS) entry which is preliminary data.</text>
</comment>
<dbReference type="GO" id="GO:0005634">
    <property type="term" value="C:nucleus"/>
    <property type="evidence" value="ECO:0007669"/>
    <property type="project" value="TreeGrafter"/>
</dbReference>
<dbReference type="PANTHER" id="PTHR11373">
    <property type="entry name" value="DEOXYNUCLEOSIDE TRIPHOSPHATE TRIPHOSPHOHYDROLASE"/>
    <property type="match status" value="1"/>
</dbReference>
<evidence type="ECO:0000313" key="2">
    <source>
        <dbReference type="EMBL" id="KAK9981771.1"/>
    </source>
</evidence>
<keyword evidence="3" id="KW-1185">Reference proteome</keyword>
<dbReference type="SUPFAM" id="SSF109604">
    <property type="entry name" value="HD-domain/PDEase-like"/>
    <property type="match status" value="1"/>
</dbReference>
<protein>
    <submittedName>
        <fullName evidence="2">Uncharacterized protein</fullName>
    </submittedName>
</protein>
<evidence type="ECO:0000313" key="3">
    <source>
        <dbReference type="Proteomes" id="UP001479290"/>
    </source>
</evidence>
<dbReference type="Proteomes" id="UP001479290">
    <property type="component" value="Unassembled WGS sequence"/>
</dbReference>
<dbReference type="GO" id="GO:0006203">
    <property type="term" value="P:dGTP catabolic process"/>
    <property type="evidence" value="ECO:0007669"/>
    <property type="project" value="TreeGrafter"/>
</dbReference>
<feature type="compositionally biased region" description="Basic residues" evidence="1">
    <location>
        <begin position="61"/>
        <end position="70"/>
    </location>
</feature>
<sequence>VADSVYDMFKTRYTLYSQAYQHKISNIIEIKITEALKAAEGKLTNISPFTEDPSRDDGQKKRSSGSRKRTIASDEEKVPKLSKLTDHIFEEILYSTDDELKDARMKLEDVVNRRLPKCVGETRVTEDEYNNKQIFQDNWNKAVDEWNELHPTVFLDKEDFIIDVRYVQN</sequence>
<feature type="non-terminal residue" evidence="2">
    <location>
        <position position="1"/>
    </location>
</feature>
<feature type="region of interest" description="Disordered" evidence="1">
    <location>
        <begin position="46"/>
        <end position="77"/>
    </location>
</feature>
<gene>
    <name evidence="2" type="ORF">ABG768_001295</name>
</gene>
<dbReference type="GO" id="GO:0008832">
    <property type="term" value="F:dGTPase activity"/>
    <property type="evidence" value="ECO:0007669"/>
    <property type="project" value="TreeGrafter"/>
</dbReference>
<reference evidence="2 3" key="1">
    <citation type="submission" date="2024-05" db="EMBL/GenBank/DDBJ databases">
        <title>A high-quality chromosomal-level genome assembly of Topmouth culter (Culter alburnus).</title>
        <authorList>
            <person name="Zhao H."/>
        </authorList>
    </citation>
    <scope>NUCLEOTIDE SEQUENCE [LARGE SCALE GENOMIC DNA]</scope>
    <source>
        <strain evidence="2">CATC2023</strain>
        <tissue evidence="2">Muscle</tissue>
    </source>
</reference>